<dbReference type="PROSITE" id="PS50217">
    <property type="entry name" value="BZIP"/>
    <property type="match status" value="1"/>
</dbReference>
<evidence type="ECO:0000256" key="2">
    <source>
        <dbReference type="ARBA" id="ARBA00023015"/>
    </source>
</evidence>
<keyword evidence="2" id="KW-0805">Transcription regulation</keyword>
<evidence type="ECO:0000259" key="6">
    <source>
        <dbReference type="PROSITE" id="PS50217"/>
    </source>
</evidence>
<dbReference type="SMART" id="SM00338">
    <property type="entry name" value="BRLZ"/>
    <property type="match status" value="1"/>
</dbReference>
<dbReference type="InParanoid" id="B8CCL7"/>
<keyword evidence="4" id="KW-0539">Nucleus</keyword>
<reference evidence="7 8" key="1">
    <citation type="journal article" date="2004" name="Science">
        <title>The genome of the diatom Thalassiosira pseudonana: ecology, evolution, and metabolism.</title>
        <authorList>
            <person name="Armbrust E.V."/>
            <person name="Berges J.A."/>
            <person name="Bowler C."/>
            <person name="Green B.R."/>
            <person name="Martinez D."/>
            <person name="Putnam N.H."/>
            <person name="Zhou S."/>
            <person name="Allen A.E."/>
            <person name="Apt K.E."/>
            <person name="Bechner M."/>
            <person name="Brzezinski M.A."/>
            <person name="Chaal B.K."/>
            <person name="Chiovitti A."/>
            <person name="Davis A.K."/>
            <person name="Demarest M.S."/>
            <person name="Detter J.C."/>
            <person name="Glavina T."/>
            <person name="Goodstein D."/>
            <person name="Hadi M.Z."/>
            <person name="Hellsten U."/>
            <person name="Hildebrand M."/>
            <person name="Jenkins B.D."/>
            <person name="Jurka J."/>
            <person name="Kapitonov V.V."/>
            <person name="Kroger N."/>
            <person name="Lau W.W."/>
            <person name="Lane T.W."/>
            <person name="Larimer F.W."/>
            <person name="Lippmeier J.C."/>
            <person name="Lucas S."/>
            <person name="Medina M."/>
            <person name="Montsant A."/>
            <person name="Obornik M."/>
            <person name="Parker M.S."/>
            <person name="Palenik B."/>
            <person name="Pazour G.J."/>
            <person name="Richardson P.M."/>
            <person name="Rynearson T.A."/>
            <person name="Saito M.A."/>
            <person name="Schwartz D.C."/>
            <person name="Thamatrakoln K."/>
            <person name="Valentin K."/>
            <person name="Vardi A."/>
            <person name="Wilkerson F.P."/>
            <person name="Rokhsar D.S."/>
        </authorList>
    </citation>
    <scope>NUCLEOTIDE SEQUENCE [LARGE SCALE GENOMIC DNA]</scope>
    <source>
        <strain evidence="7 8">CCMP1335</strain>
    </source>
</reference>
<protein>
    <recommendedName>
        <fullName evidence="6">BZIP domain-containing protein</fullName>
    </recommendedName>
</protein>
<feature type="region of interest" description="Disordered" evidence="5">
    <location>
        <begin position="18"/>
        <end position="65"/>
    </location>
</feature>
<comment type="subcellular location">
    <subcellularLocation>
        <location evidence="1">Nucleus</location>
    </subcellularLocation>
</comment>
<sequence>MSNSEMKGLVAAAAAAAASMRPNIGQKRKAEEQLGAAVATDFSSSTTSSASAPTTTKKGRVTKDVSMARQRRLEQNRRAAIESRRRKKVMVAELQRSVDFYTKSNLSLAVHNRELEHKIILAKQRLQQMNATGEVKEGDVSSGNVLSKPEEVEVIAVTASRESKPVAAVTDPLPVSTTATLVNVKAEQEKAQLTAAQALYNTMGFPPAAARNAANNFSQFAGTTGSTSVANNASEVQPGNSSTSSTDDASIKAEVAAALKIAAGAESGKKVADNVVVEVAADHDQYIEALHQFAIQQTAVAKAAAASANAAIQAVNCYKMIKAQGGQCPTPLPFVSLPQLPKLQLPSMPTVPMPPSPGCVQNVSLKQP</sequence>
<dbReference type="KEGG" id="tps:THAPSDRAFT_9903"/>
<evidence type="ECO:0000256" key="3">
    <source>
        <dbReference type="ARBA" id="ARBA00023163"/>
    </source>
</evidence>
<proteinExistence type="predicted"/>
<dbReference type="PANTHER" id="PTHR19304">
    <property type="entry name" value="CYCLIC-AMP RESPONSE ELEMENT BINDING PROTEIN"/>
    <property type="match status" value="1"/>
</dbReference>
<gene>
    <name evidence="7" type="ORF">THAPSDRAFT_9903</name>
</gene>
<dbReference type="GeneID" id="7452717"/>
<dbReference type="InterPro" id="IPR051027">
    <property type="entry name" value="bZIP_transcription_factors"/>
</dbReference>
<feature type="compositionally biased region" description="Low complexity" evidence="5">
    <location>
        <begin position="36"/>
        <end position="56"/>
    </location>
</feature>
<dbReference type="Pfam" id="PF00170">
    <property type="entry name" value="bZIP_1"/>
    <property type="match status" value="1"/>
</dbReference>
<evidence type="ECO:0000313" key="8">
    <source>
        <dbReference type="Proteomes" id="UP000001449"/>
    </source>
</evidence>
<dbReference type="InterPro" id="IPR046347">
    <property type="entry name" value="bZIP_sf"/>
</dbReference>
<feature type="domain" description="BZIP" evidence="6">
    <location>
        <begin position="66"/>
        <end position="129"/>
    </location>
</feature>
<evidence type="ECO:0000256" key="5">
    <source>
        <dbReference type="SAM" id="MobiDB-lite"/>
    </source>
</evidence>
<dbReference type="SUPFAM" id="SSF57959">
    <property type="entry name" value="Leucine zipper domain"/>
    <property type="match status" value="1"/>
</dbReference>
<dbReference type="Proteomes" id="UP000001449">
    <property type="component" value="Chromosome 14"/>
</dbReference>
<dbReference type="Gene3D" id="1.20.5.170">
    <property type="match status" value="1"/>
</dbReference>
<keyword evidence="3" id="KW-0804">Transcription</keyword>
<name>B8CCL7_THAPS</name>
<dbReference type="RefSeq" id="XP_002293791.1">
    <property type="nucleotide sequence ID" value="XM_002293755.1"/>
</dbReference>
<evidence type="ECO:0000256" key="1">
    <source>
        <dbReference type="ARBA" id="ARBA00004123"/>
    </source>
</evidence>
<evidence type="ECO:0000313" key="7">
    <source>
        <dbReference type="EMBL" id="EED88800.1"/>
    </source>
</evidence>
<dbReference type="InterPro" id="IPR004827">
    <property type="entry name" value="bZIP"/>
</dbReference>
<dbReference type="HOGENOM" id="CLU_753353_0_0_1"/>
<dbReference type="GO" id="GO:0003700">
    <property type="term" value="F:DNA-binding transcription factor activity"/>
    <property type="evidence" value="ECO:0007669"/>
    <property type="project" value="InterPro"/>
</dbReference>
<dbReference type="PROSITE" id="PS00036">
    <property type="entry name" value="BZIP_BASIC"/>
    <property type="match status" value="1"/>
</dbReference>
<accession>B8CCL7</accession>
<reference evidence="7 8" key="2">
    <citation type="journal article" date="2008" name="Nature">
        <title>The Phaeodactylum genome reveals the evolutionary history of diatom genomes.</title>
        <authorList>
            <person name="Bowler C."/>
            <person name="Allen A.E."/>
            <person name="Badger J.H."/>
            <person name="Grimwood J."/>
            <person name="Jabbari K."/>
            <person name="Kuo A."/>
            <person name="Maheswari U."/>
            <person name="Martens C."/>
            <person name="Maumus F."/>
            <person name="Otillar R.P."/>
            <person name="Rayko E."/>
            <person name="Salamov A."/>
            <person name="Vandepoele K."/>
            <person name="Beszteri B."/>
            <person name="Gruber A."/>
            <person name="Heijde M."/>
            <person name="Katinka M."/>
            <person name="Mock T."/>
            <person name="Valentin K."/>
            <person name="Verret F."/>
            <person name="Berges J.A."/>
            <person name="Brownlee C."/>
            <person name="Cadoret J.P."/>
            <person name="Chiovitti A."/>
            <person name="Choi C.J."/>
            <person name="Coesel S."/>
            <person name="De Martino A."/>
            <person name="Detter J.C."/>
            <person name="Durkin C."/>
            <person name="Falciatore A."/>
            <person name="Fournet J."/>
            <person name="Haruta M."/>
            <person name="Huysman M.J."/>
            <person name="Jenkins B.D."/>
            <person name="Jiroutova K."/>
            <person name="Jorgensen R.E."/>
            <person name="Joubert Y."/>
            <person name="Kaplan A."/>
            <person name="Kroger N."/>
            <person name="Kroth P.G."/>
            <person name="La Roche J."/>
            <person name="Lindquist E."/>
            <person name="Lommer M."/>
            <person name="Martin-Jezequel V."/>
            <person name="Lopez P.J."/>
            <person name="Lucas S."/>
            <person name="Mangogna M."/>
            <person name="McGinnis K."/>
            <person name="Medlin L.K."/>
            <person name="Montsant A."/>
            <person name="Oudot-Le Secq M.P."/>
            <person name="Napoli C."/>
            <person name="Obornik M."/>
            <person name="Parker M.S."/>
            <person name="Petit J.L."/>
            <person name="Porcel B.M."/>
            <person name="Poulsen N."/>
            <person name="Robison M."/>
            <person name="Rychlewski L."/>
            <person name="Rynearson T.A."/>
            <person name="Schmutz J."/>
            <person name="Shapiro H."/>
            <person name="Siaut M."/>
            <person name="Stanley M."/>
            <person name="Sussman M.R."/>
            <person name="Taylor A.R."/>
            <person name="Vardi A."/>
            <person name="von Dassow P."/>
            <person name="Vyverman W."/>
            <person name="Willis A."/>
            <person name="Wyrwicz L.S."/>
            <person name="Rokhsar D.S."/>
            <person name="Weissenbach J."/>
            <person name="Armbrust E.V."/>
            <person name="Green B.R."/>
            <person name="Van de Peer Y."/>
            <person name="Grigoriev I.V."/>
        </authorList>
    </citation>
    <scope>NUCLEOTIDE SEQUENCE [LARGE SCALE GENOMIC DNA]</scope>
    <source>
        <strain evidence="7 8">CCMP1335</strain>
    </source>
</reference>
<dbReference type="eggNOG" id="ENOG502STHU">
    <property type="taxonomic scope" value="Eukaryota"/>
</dbReference>
<dbReference type="EMBL" id="CM000649">
    <property type="protein sequence ID" value="EED88800.1"/>
    <property type="molecule type" value="Genomic_DNA"/>
</dbReference>
<dbReference type="GO" id="GO:0005634">
    <property type="term" value="C:nucleus"/>
    <property type="evidence" value="ECO:0007669"/>
    <property type="project" value="UniProtKB-SubCell"/>
</dbReference>
<evidence type="ECO:0000256" key="4">
    <source>
        <dbReference type="ARBA" id="ARBA00023242"/>
    </source>
</evidence>
<keyword evidence="8" id="KW-1185">Reference proteome</keyword>
<dbReference type="PaxDb" id="35128-Thaps9903"/>
<dbReference type="AlphaFoldDB" id="B8CCL7"/>
<organism evidence="7 8">
    <name type="scientific">Thalassiosira pseudonana</name>
    <name type="common">Marine diatom</name>
    <name type="synonym">Cyclotella nana</name>
    <dbReference type="NCBI Taxonomy" id="35128"/>
    <lineage>
        <taxon>Eukaryota</taxon>
        <taxon>Sar</taxon>
        <taxon>Stramenopiles</taxon>
        <taxon>Ochrophyta</taxon>
        <taxon>Bacillariophyta</taxon>
        <taxon>Coscinodiscophyceae</taxon>
        <taxon>Thalassiosirophycidae</taxon>
        <taxon>Thalassiosirales</taxon>
        <taxon>Thalassiosiraceae</taxon>
        <taxon>Thalassiosira</taxon>
    </lineage>
</organism>